<name>A0A0L0FBS6_9EUKA</name>
<dbReference type="GeneID" id="25913775"/>
<dbReference type="AlphaFoldDB" id="A0A0L0FBS6"/>
<feature type="region of interest" description="Disordered" evidence="1">
    <location>
        <begin position="93"/>
        <end position="141"/>
    </location>
</feature>
<organism evidence="2 3">
    <name type="scientific">Sphaeroforma arctica JP610</name>
    <dbReference type="NCBI Taxonomy" id="667725"/>
    <lineage>
        <taxon>Eukaryota</taxon>
        <taxon>Ichthyosporea</taxon>
        <taxon>Ichthyophonida</taxon>
        <taxon>Sphaeroforma</taxon>
    </lineage>
</organism>
<reference evidence="2 3" key="1">
    <citation type="submission" date="2011-02" db="EMBL/GenBank/DDBJ databases">
        <title>The Genome Sequence of Sphaeroforma arctica JP610.</title>
        <authorList>
            <consortium name="The Broad Institute Genome Sequencing Platform"/>
            <person name="Russ C."/>
            <person name="Cuomo C."/>
            <person name="Young S.K."/>
            <person name="Zeng Q."/>
            <person name="Gargeya S."/>
            <person name="Alvarado L."/>
            <person name="Berlin A."/>
            <person name="Chapman S.B."/>
            <person name="Chen Z."/>
            <person name="Freedman E."/>
            <person name="Gellesch M."/>
            <person name="Goldberg J."/>
            <person name="Griggs A."/>
            <person name="Gujja S."/>
            <person name="Heilman E."/>
            <person name="Heiman D."/>
            <person name="Howarth C."/>
            <person name="Mehta T."/>
            <person name="Neiman D."/>
            <person name="Pearson M."/>
            <person name="Roberts A."/>
            <person name="Saif S."/>
            <person name="Shea T."/>
            <person name="Shenoy N."/>
            <person name="Sisk P."/>
            <person name="Stolte C."/>
            <person name="Sykes S."/>
            <person name="White J."/>
            <person name="Yandava C."/>
            <person name="Burger G."/>
            <person name="Gray M.W."/>
            <person name="Holland P.W.H."/>
            <person name="King N."/>
            <person name="Lang F.B.F."/>
            <person name="Roger A.J."/>
            <person name="Ruiz-Trillo I."/>
            <person name="Haas B."/>
            <person name="Nusbaum C."/>
            <person name="Birren B."/>
        </authorList>
    </citation>
    <scope>NUCLEOTIDE SEQUENCE [LARGE SCALE GENOMIC DNA]</scope>
    <source>
        <strain evidence="2 3">JP610</strain>
    </source>
</reference>
<feature type="compositionally biased region" description="Basic residues" evidence="1">
    <location>
        <begin position="115"/>
        <end position="126"/>
    </location>
</feature>
<evidence type="ECO:0000313" key="2">
    <source>
        <dbReference type="EMBL" id="KNC74174.1"/>
    </source>
</evidence>
<evidence type="ECO:0000313" key="3">
    <source>
        <dbReference type="Proteomes" id="UP000054560"/>
    </source>
</evidence>
<dbReference type="Proteomes" id="UP000054560">
    <property type="component" value="Unassembled WGS sequence"/>
</dbReference>
<protein>
    <submittedName>
        <fullName evidence="2">Uncharacterized protein</fullName>
    </submittedName>
</protein>
<feature type="compositionally biased region" description="Basic residues" evidence="1">
    <location>
        <begin position="93"/>
        <end position="107"/>
    </location>
</feature>
<dbReference type="RefSeq" id="XP_014148076.1">
    <property type="nucleotide sequence ID" value="XM_014292601.1"/>
</dbReference>
<gene>
    <name evidence="2" type="ORF">SARC_13271</name>
</gene>
<dbReference type="EMBL" id="KQ244683">
    <property type="protein sequence ID" value="KNC74174.1"/>
    <property type="molecule type" value="Genomic_DNA"/>
</dbReference>
<sequence>MYEVLQGLIVFMCGRSLLKVLIDVVGDQEENPSVPGASAADYLAAMQKRLAAYQAGAPVLDLDVPEPPSPSDELRGAMARAISETRLRLAHLRSVGRRQRQRRRRKPGGQQGRLRSWRQRNRRRSVGSKVGQDCNRSTCRA</sequence>
<proteinExistence type="predicted"/>
<keyword evidence="3" id="KW-1185">Reference proteome</keyword>
<accession>A0A0L0FBS6</accession>
<evidence type="ECO:0000256" key="1">
    <source>
        <dbReference type="SAM" id="MobiDB-lite"/>
    </source>
</evidence>